<gene>
    <name evidence="3" type="ORF">SMD11_2750</name>
</gene>
<evidence type="ECO:0000259" key="2">
    <source>
        <dbReference type="PROSITE" id="PS51819"/>
    </source>
</evidence>
<dbReference type="EMBL" id="CP021744">
    <property type="protein sequence ID" value="ARZ68398.1"/>
    <property type="molecule type" value="Genomic_DNA"/>
</dbReference>
<dbReference type="SUPFAM" id="SSF54593">
    <property type="entry name" value="Glyoxalase/Bleomycin resistance protein/Dihydroxybiphenyl dioxygenase"/>
    <property type="match status" value="1"/>
</dbReference>
<dbReference type="OrthoDB" id="9810341at2"/>
<dbReference type="PROSITE" id="PS51819">
    <property type="entry name" value="VOC"/>
    <property type="match status" value="1"/>
</dbReference>
<dbReference type="Proteomes" id="UP000195755">
    <property type="component" value="Chromosome"/>
</dbReference>
<name>A0A1Z2L297_9ACTN</name>
<keyword evidence="3" id="KW-0560">Oxidoreductase</keyword>
<feature type="domain" description="VOC" evidence="2">
    <location>
        <begin position="4"/>
        <end position="125"/>
    </location>
</feature>
<reference evidence="3 4" key="1">
    <citation type="submission" date="2017-06" db="EMBL/GenBank/DDBJ databases">
        <title>Streptomyces albireticuli Genome sequencing and assembly.</title>
        <authorList>
            <person name="Wang Y."/>
            <person name="Du B."/>
            <person name="Ding Y."/>
            <person name="Liu H."/>
            <person name="Hou Q."/>
            <person name="Liu K."/>
            <person name="Yao L."/>
            <person name="Wang C."/>
        </authorList>
    </citation>
    <scope>NUCLEOTIDE SEQUENCE [LARGE SCALE GENOMIC DNA]</scope>
    <source>
        <strain evidence="3 4">MDJK11</strain>
    </source>
</reference>
<organism evidence="3 4">
    <name type="scientific">Streptomyces albireticuli</name>
    <dbReference type="NCBI Taxonomy" id="1940"/>
    <lineage>
        <taxon>Bacteria</taxon>
        <taxon>Bacillati</taxon>
        <taxon>Actinomycetota</taxon>
        <taxon>Actinomycetes</taxon>
        <taxon>Kitasatosporales</taxon>
        <taxon>Streptomycetaceae</taxon>
        <taxon>Streptomyces</taxon>
    </lineage>
</organism>
<evidence type="ECO:0000313" key="4">
    <source>
        <dbReference type="Proteomes" id="UP000195755"/>
    </source>
</evidence>
<dbReference type="CDD" id="cd08351">
    <property type="entry name" value="ChaP_like"/>
    <property type="match status" value="1"/>
</dbReference>
<evidence type="ECO:0000313" key="3">
    <source>
        <dbReference type="EMBL" id="ARZ68398.1"/>
    </source>
</evidence>
<evidence type="ECO:0000256" key="1">
    <source>
        <dbReference type="SAM" id="MobiDB-lite"/>
    </source>
</evidence>
<dbReference type="AlphaFoldDB" id="A0A1Z2L297"/>
<accession>A0A1Z2L297</accession>
<sequence length="150" mass="16282">MPNELNHIIVHVKDRRETGAFLAWLAGSAEAPLEWGPFTQVTTSNAVGVDFADEMVPAEKINLSHLAFLVTDEEFEAVLARIAERGLPFWADPMLTEEGKINHDYGGRGVYVRDPGGTCVIEFITKPYGEQPSERSTRAAVATHGGGTGS</sequence>
<dbReference type="InterPro" id="IPR029068">
    <property type="entry name" value="Glyas_Bleomycin-R_OHBP_Dase"/>
</dbReference>
<proteinExistence type="predicted"/>
<dbReference type="GO" id="GO:0051213">
    <property type="term" value="F:dioxygenase activity"/>
    <property type="evidence" value="ECO:0007669"/>
    <property type="project" value="UniProtKB-KW"/>
</dbReference>
<dbReference type="InterPro" id="IPR037523">
    <property type="entry name" value="VOC_core"/>
</dbReference>
<dbReference type="Gene3D" id="3.10.180.10">
    <property type="entry name" value="2,3-Dihydroxybiphenyl 1,2-Dioxygenase, domain 1"/>
    <property type="match status" value="1"/>
</dbReference>
<protein>
    <submittedName>
        <fullName evidence="3">Glyoxalase/bleomycin resistance protein/dioxygenase</fullName>
    </submittedName>
</protein>
<dbReference type="RefSeq" id="WP_087926700.1">
    <property type="nucleotide sequence ID" value="NZ_CP021744.1"/>
</dbReference>
<feature type="region of interest" description="Disordered" evidence="1">
    <location>
        <begin position="131"/>
        <end position="150"/>
    </location>
</feature>
<keyword evidence="3" id="KW-0223">Dioxygenase</keyword>
<dbReference type="KEGG" id="salj:SMD11_2750"/>